<name>A0A067BQ44_SAPPC</name>
<protein>
    <submittedName>
        <fullName evidence="2">Uncharacterized protein</fullName>
    </submittedName>
</protein>
<dbReference type="AlphaFoldDB" id="A0A067BQ44"/>
<evidence type="ECO:0000313" key="3">
    <source>
        <dbReference type="Proteomes" id="UP000030745"/>
    </source>
</evidence>
<feature type="compositionally biased region" description="Acidic residues" evidence="1">
    <location>
        <begin position="185"/>
        <end position="211"/>
    </location>
</feature>
<dbReference type="VEuPathDB" id="FungiDB:SPRG_18028"/>
<dbReference type="Proteomes" id="UP000030745">
    <property type="component" value="Unassembled WGS sequence"/>
</dbReference>
<accession>A0A067BQ44</accession>
<dbReference type="RefSeq" id="XP_012212846.1">
    <property type="nucleotide sequence ID" value="XM_012357456.1"/>
</dbReference>
<dbReference type="EMBL" id="KK584116">
    <property type="protein sequence ID" value="KDO16446.1"/>
    <property type="molecule type" value="Genomic_DNA"/>
</dbReference>
<dbReference type="KEGG" id="spar:SPRG_18028"/>
<sequence>MPPAFILTHFILSPGTKKAPRLPDGYKGPYYMYFVDHLTRHPAIYGEPIKVKMASLTGTLLYGLITYAEVGLEWAGALNNAVLLTPFGSLDVAAVATAGLETTKFALQQFKSVATGLTQEDVKAGSAAFREFVCEADPKNVFGGLKRYALVDGPVVWCLEASMKAYRELLVTELKNRYPIRDNNNDDDDNNNDNNNNDDDDDDDDDDNVNP</sequence>
<dbReference type="GeneID" id="24139555"/>
<evidence type="ECO:0000256" key="1">
    <source>
        <dbReference type="SAM" id="MobiDB-lite"/>
    </source>
</evidence>
<reference evidence="2 3" key="1">
    <citation type="journal article" date="2013" name="PLoS Genet.">
        <title>Distinctive expansion of potential virulence genes in the genome of the oomycete fish pathogen Saprolegnia parasitica.</title>
        <authorList>
            <person name="Jiang R.H."/>
            <person name="de Bruijn I."/>
            <person name="Haas B.J."/>
            <person name="Belmonte R."/>
            <person name="Lobach L."/>
            <person name="Christie J."/>
            <person name="van den Ackerveken G."/>
            <person name="Bottin A."/>
            <person name="Bulone V."/>
            <person name="Diaz-Moreno S.M."/>
            <person name="Dumas B."/>
            <person name="Fan L."/>
            <person name="Gaulin E."/>
            <person name="Govers F."/>
            <person name="Grenville-Briggs L.J."/>
            <person name="Horner N.R."/>
            <person name="Levin J.Z."/>
            <person name="Mammella M."/>
            <person name="Meijer H.J."/>
            <person name="Morris P."/>
            <person name="Nusbaum C."/>
            <person name="Oome S."/>
            <person name="Phillips A.J."/>
            <person name="van Rooyen D."/>
            <person name="Rzeszutek E."/>
            <person name="Saraiva M."/>
            <person name="Secombes C.J."/>
            <person name="Seidl M.F."/>
            <person name="Snel B."/>
            <person name="Stassen J.H."/>
            <person name="Sykes S."/>
            <person name="Tripathy S."/>
            <person name="van den Berg H."/>
            <person name="Vega-Arreguin J.C."/>
            <person name="Wawra S."/>
            <person name="Young S.K."/>
            <person name="Zeng Q."/>
            <person name="Dieguez-Uribeondo J."/>
            <person name="Russ C."/>
            <person name="Tyler B.M."/>
            <person name="van West P."/>
        </authorList>
    </citation>
    <scope>NUCLEOTIDE SEQUENCE [LARGE SCALE GENOMIC DNA]</scope>
    <source>
        <strain evidence="2 3">CBS 223.65</strain>
    </source>
</reference>
<proteinExistence type="predicted"/>
<gene>
    <name evidence="2" type="ORF">SPRG_18028</name>
</gene>
<dbReference type="OrthoDB" id="10549849at2759"/>
<organism evidence="2 3">
    <name type="scientific">Saprolegnia parasitica (strain CBS 223.65)</name>
    <dbReference type="NCBI Taxonomy" id="695850"/>
    <lineage>
        <taxon>Eukaryota</taxon>
        <taxon>Sar</taxon>
        <taxon>Stramenopiles</taxon>
        <taxon>Oomycota</taxon>
        <taxon>Saprolegniomycetes</taxon>
        <taxon>Saprolegniales</taxon>
        <taxon>Saprolegniaceae</taxon>
        <taxon>Saprolegnia</taxon>
    </lineage>
</organism>
<evidence type="ECO:0000313" key="2">
    <source>
        <dbReference type="EMBL" id="KDO16446.1"/>
    </source>
</evidence>
<keyword evidence="3" id="KW-1185">Reference proteome</keyword>
<feature type="region of interest" description="Disordered" evidence="1">
    <location>
        <begin position="179"/>
        <end position="211"/>
    </location>
</feature>